<sequence>MRTLKSEASGVLGSELLSVLIRPDGSQTKLDDCVAQLVTIRTGDGGGGGGEVTALVLAPKKAFRVGLGSASEQVPLTTMVEGDWFEQWDRMMVWRPKEGPPSDQRSEAALLAALRRRLARSGPRNKPEAVEALCREVFGEHLQELHAILEGSGEMQRRDDLTVAMTRPIDPSELTEVLTRVPRDWMTVLEKSAGWKTADWKTEGWNDGGDMEGAPAKPRRETKRRLYTTAGVLGLGAVVGFLADYLLRSPESAQRQETSWGENLMGASEEWKLQLHRHPVTWAIPPPLSTCGSGVLY</sequence>
<keyword evidence="3" id="KW-1185">Reference proteome</keyword>
<feature type="region of interest" description="Disordered" evidence="1">
    <location>
        <begin position="200"/>
        <end position="220"/>
    </location>
</feature>
<protein>
    <submittedName>
        <fullName evidence="2">Uncharacterized protein</fullName>
    </submittedName>
</protein>
<proteinExistence type="predicted"/>
<dbReference type="VEuPathDB" id="CryptoDB:GNI_154690"/>
<feature type="non-terminal residue" evidence="2">
    <location>
        <position position="297"/>
    </location>
</feature>
<evidence type="ECO:0000313" key="3">
    <source>
        <dbReference type="Proteomes" id="UP000019763"/>
    </source>
</evidence>
<accession>A0A023B070</accession>
<gene>
    <name evidence="2" type="ORF">GNI_154690</name>
</gene>
<dbReference type="RefSeq" id="XP_011132861.1">
    <property type="nucleotide sequence ID" value="XM_011134559.1"/>
</dbReference>
<name>A0A023B070_GRENI</name>
<dbReference type="AlphaFoldDB" id="A0A023B070"/>
<reference evidence="2" key="1">
    <citation type="submission" date="2013-12" db="EMBL/GenBank/DDBJ databases">
        <authorList>
            <person name="Omoto C.K."/>
            <person name="Sibley D."/>
            <person name="Venepally P."/>
            <person name="Hadjithomas M."/>
            <person name="Karamycheva S."/>
            <person name="Brunk B."/>
            <person name="Roos D."/>
            <person name="Caler E."/>
            <person name="Lorenzi H."/>
        </authorList>
    </citation>
    <scope>NUCLEOTIDE SEQUENCE</scope>
</reference>
<comment type="caution">
    <text evidence="2">The sequence shown here is derived from an EMBL/GenBank/DDBJ whole genome shotgun (WGS) entry which is preliminary data.</text>
</comment>
<evidence type="ECO:0000313" key="2">
    <source>
        <dbReference type="EMBL" id="EZG43988.1"/>
    </source>
</evidence>
<evidence type="ECO:0000256" key="1">
    <source>
        <dbReference type="SAM" id="MobiDB-lite"/>
    </source>
</evidence>
<organism evidence="2 3">
    <name type="scientific">Gregarina niphandrodes</name>
    <name type="common">Septate eugregarine</name>
    <dbReference type="NCBI Taxonomy" id="110365"/>
    <lineage>
        <taxon>Eukaryota</taxon>
        <taxon>Sar</taxon>
        <taxon>Alveolata</taxon>
        <taxon>Apicomplexa</taxon>
        <taxon>Conoidasida</taxon>
        <taxon>Gregarinasina</taxon>
        <taxon>Eugregarinorida</taxon>
        <taxon>Gregarinidae</taxon>
        <taxon>Gregarina</taxon>
    </lineage>
</organism>
<dbReference type="Proteomes" id="UP000019763">
    <property type="component" value="Unassembled WGS sequence"/>
</dbReference>
<dbReference type="GeneID" id="22915354"/>
<dbReference type="EMBL" id="AFNH02001155">
    <property type="protein sequence ID" value="EZG43988.1"/>
    <property type="molecule type" value="Genomic_DNA"/>
</dbReference>